<protein>
    <recommendedName>
        <fullName evidence="6">Pentatricopeptide repeat-containing protein</fullName>
    </recommendedName>
</protein>
<feature type="repeat" description="PPR" evidence="3">
    <location>
        <begin position="290"/>
        <end position="324"/>
    </location>
</feature>
<evidence type="ECO:0000256" key="2">
    <source>
        <dbReference type="ARBA" id="ARBA00022737"/>
    </source>
</evidence>
<proteinExistence type="inferred from homology"/>
<dbReference type="InterPro" id="IPR002885">
    <property type="entry name" value="PPR_rpt"/>
</dbReference>
<dbReference type="Pfam" id="PF13041">
    <property type="entry name" value="PPR_2"/>
    <property type="match status" value="2"/>
</dbReference>
<comment type="caution">
    <text evidence="4">The sequence shown here is derived from an EMBL/GenBank/DDBJ whole genome shotgun (WGS) entry which is preliminary data.</text>
</comment>
<evidence type="ECO:0000313" key="4">
    <source>
        <dbReference type="EMBL" id="KAK9289476.1"/>
    </source>
</evidence>
<dbReference type="EMBL" id="JBBPBK010000002">
    <property type="protein sequence ID" value="KAK9289476.1"/>
    <property type="molecule type" value="Genomic_DNA"/>
</dbReference>
<accession>A0AAP0S1R9</accession>
<evidence type="ECO:0000256" key="1">
    <source>
        <dbReference type="ARBA" id="ARBA00007626"/>
    </source>
</evidence>
<dbReference type="Pfam" id="PF01535">
    <property type="entry name" value="PPR"/>
    <property type="match status" value="4"/>
</dbReference>
<gene>
    <name evidence="4" type="ORF">L1049_007631</name>
</gene>
<feature type="repeat" description="PPR" evidence="3">
    <location>
        <begin position="255"/>
        <end position="289"/>
    </location>
</feature>
<feature type="repeat" description="PPR" evidence="3">
    <location>
        <begin position="360"/>
        <end position="394"/>
    </location>
</feature>
<evidence type="ECO:0000313" key="5">
    <source>
        <dbReference type="Proteomes" id="UP001415857"/>
    </source>
</evidence>
<dbReference type="Proteomes" id="UP001415857">
    <property type="component" value="Unassembled WGS sequence"/>
</dbReference>
<evidence type="ECO:0008006" key="6">
    <source>
        <dbReference type="Google" id="ProtNLM"/>
    </source>
</evidence>
<keyword evidence="5" id="KW-1185">Reference proteome</keyword>
<dbReference type="PROSITE" id="PS51375">
    <property type="entry name" value="PPR"/>
    <property type="match status" value="7"/>
</dbReference>
<dbReference type="PANTHER" id="PTHR47447">
    <property type="entry name" value="OS03G0856100 PROTEIN"/>
    <property type="match status" value="1"/>
</dbReference>
<keyword evidence="2" id="KW-0677">Repeat</keyword>
<reference evidence="4 5" key="1">
    <citation type="journal article" date="2024" name="Plant J.">
        <title>Genome sequences and population genomics reveal climatic adaptation and genomic divergence between two closely related sweetgum species.</title>
        <authorList>
            <person name="Xu W.Q."/>
            <person name="Ren C.Q."/>
            <person name="Zhang X.Y."/>
            <person name="Comes H.P."/>
            <person name="Liu X.H."/>
            <person name="Li Y.G."/>
            <person name="Kettle C.J."/>
            <person name="Jalonen R."/>
            <person name="Gaisberger H."/>
            <person name="Ma Y.Z."/>
            <person name="Qiu Y.X."/>
        </authorList>
    </citation>
    <scope>NUCLEOTIDE SEQUENCE [LARGE SCALE GENOMIC DNA]</scope>
    <source>
        <strain evidence="4">Hangzhou</strain>
    </source>
</reference>
<name>A0AAP0S1R9_LIQFO</name>
<dbReference type="AlphaFoldDB" id="A0AAP0S1R9"/>
<evidence type="ECO:0000256" key="3">
    <source>
        <dbReference type="PROSITE-ProRule" id="PRU00708"/>
    </source>
</evidence>
<feature type="repeat" description="PPR" evidence="3">
    <location>
        <begin position="325"/>
        <end position="359"/>
    </location>
</feature>
<feature type="repeat" description="PPR" evidence="3">
    <location>
        <begin position="395"/>
        <end position="429"/>
    </location>
</feature>
<dbReference type="InterPro" id="IPR011990">
    <property type="entry name" value="TPR-like_helical_dom_sf"/>
</dbReference>
<sequence>MVRFSAAKSSSSNFLRKRRKWLLSPYKTKWHETFDQQQAMQTLQQAASASPQQNPDETHLLSSLIHSFTIYNSNPTPNAYHFVIKTLSQTSQLHHLHPVLHRLEHVEKFETPEYVFVDLIKMYGDANRIEEAIDVFFRIPNFRCVPSICSLNALLLVLCKSREGLVMVPQILLKSRDLNIRVEESSLHILIIGLCRIKKAGHAIQILNYMLNDGYVLDFRMCSLILSSLCKQKHSSSVEVMGFLEEMRRVGFVPDGMDCANVIKFLVKEGKGGDALDVLNRMKVEGIKPDIVCYTMVLRGVISDGDYVRADELFDELLVLGLVPDVHTYNVYIKGLCKQNNVEAGFKMLACMEELGCKPDLITYNALLEGFCKVGEMSRARELVREMELKGVGLNPQTYRIMIDGLVSEGEISKACGLLEEMLDKCFYPRSSTLDEIIWGCCQRGLVCKALQLLEKMVGKSVAPGARTWEALLLSFGSKLSFAENTLTDLVNPIQTHPV</sequence>
<feature type="repeat" description="PPR" evidence="3">
    <location>
        <begin position="218"/>
        <end position="254"/>
    </location>
</feature>
<feature type="repeat" description="PPR" evidence="3">
    <location>
        <begin position="430"/>
        <end position="464"/>
    </location>
</feature>
<comment type="similarity">
    <text evidence="1">Belongs to the PPR family. P subfamily.</text>
</comment>
<dbReference type="NCBIfam" id="TIGR00756">
    <property type="entry name" value="PPR"/>
    <property type="match status" value="5"/>
</dbReference>
<dbReference type="PANTHER" id="PTHR47447:SF28">
    <property type="entry name" value="PENTACOTRIPEPTIDE-REPEAT REGION OF PRORP DOMAIN-CONTAINING PROTEIN"/>
    <property type="match status" value="1"/>
</dbReference>
<organism evidence="4 5">
    <name type="scientific">Liquidambar formosana</name>
    <name type="common">Formosan gum</name>
    <dbReference type="NCBI Taxonomy" id="63359"/>
    <lineage>
        <taxon>Eukaryota</taxon>
        <taxon>Viridiplantae</taxon>
        <taxon>Streptophyta</taxon>
        <taxon>Embryophyta</taxon>
        <taxon>Tracheophyta</taxon>
        <taxon>Spermatophyta</taxon>
        <taxon>Magnoliopsida</taxon>
        <taxon>eudicotyledons</taxon>
        <taxon>Gunneridae</taxon>
        <taxon>Pentapetalae</taxon>
        <taxon>Saxifragales</taxon>
        <taxon>Altingiaceae</taxon>
        <taxon>Liquidambar</taxon>
    </lineage>
</organism>
<dbReference type="Gene3D" id="1.25.40.10">
    <property type="entry name" value="Tetratricopeptide repeat domain"/>
    <property type="match status" value="3"/>
</dbReference>